<dbReference type="EMBL" id="HBUE01044812">
    <property type="protein sequence ID" value="CAG6462080.1"/>
    <property type="molecule type" value="Transcribed_RNA"/>
</dbReference>
<proteinExistence type="predicted"/>
<sequence length="131" mass="15066">MRHFFFGCLFPFALDRPTVKIVAANLFVRKVLRSFSFIDFVRLEKCPASCQRARRPTATCGPYRSIRRWCNAGRRRSNSAVALRLSCPRRRPGWRFASGTFVLRRRRGRIASWSGTGNRAASSLLRGNIRT</sequence>
<accession>A0A8D8ATT0</accession>
<reference evidence="1" key="1">
    <citation type="submission" date="2021-05" db="EMBL/GenBank/DDBJ databases">
        <authorList>
            <person name="Alioto T."/>
            <person name="Alioto T."/>
            <person name="Gomez Garrido J."/>
        </authorList>
    </citation>
    <scope>NUCLEOTIDE SEQUENCE</scope>
</reference>
<evidence type="ECO:0000313" key="1">
    <source>
        <dbReference type="EMBL" id="CAG6462080.1"/>
    </source>
</evidence>
<name>A0A8D8ATT0_CULPI</name>
<dbReference type="AlphaFoldDB" id="A0A8D8ATT0"/>
<protein>
    <submittedName>
        <fullName evidence="1">(northern house mosquito) hypothetical protein</fullName>
    </submittedName>
</protein>
<organism evidence="1">
    <name type="scientific">Culex pipiens</name>
    <name type="common">House mosquito</name>
    <dbReference type="NCBI Taxonomy" id="7175"/>
    <lineage>
        <taxon>Eukaryota</taxon>
        <taxon>Metazoa</taxon>
        <taxon>Ecdysozoa</taxon>
        <taxon>Arthropoda</taxon>
        <taxon>Hexapoda</taxon>
        <taxon>Insecta</taxon>
        <taxon>Pterygota</taxon>
        <taxon>Neoptera</taxon>
        <taxon>Endopterygota</taxon>
        <taxon>Diptera</taxon>
        <taxon>Nematocera</taxon>
        <taxon>Culicoidea</taxon>
        <taxon>Culicidae</taxon>
        <taxon>Culicinae</taxon>
        <taxon>Culicini</taxon>
        <taxon>Culex</taxon>
        <taxon>Culex</taxon>
    </lineage>
</organism>